<dbReference type="GO" id="GO:0016874">
    <property type="term" value="F:ligase activity"/>
    <property type="evidence" value="ECO:0007669"/>
    <property type="project" value="UniProtKB-KW"/>
</dbReference>
<feature type="transmembrane region" description="Helical" evidence="5">
    <location>
        <begin position="214"/>
        <end position="233"/>
    </location>
</feature>
<sequence length="460" mass="49644">MTEAVGQGTGTSTSTSTSTNTSWLSVIWSARRDPAARILNVDLLAVLIAILLPWSTTGVTIAVVLWVIAFGCTVDLRAFMQSLARPICLLPIALFALALLGTLWSDAPWAMRLHAVSPAAKLLALPLLFCHFERSPRGLWVFIAFLASCVALMVVSWIVAFEPNLSLKLYLSRGPYKVESGIAVRNYIDQGQEFTLCAVALAYPVVTLLRTHKIWLAALLAAIALGLVFNMMFVVVSRTALVTMPVMLAVFALLHLRRRTAAAALCVTALLAAVIWNVSPSLRATADKFVTDYQRTESGNTMTGVGSRLVYWEKSLRFIADAPLIGHGTGSIRGLFQRVAVVGQDGVTAEVVGDPHNQTLNVAVQWGVVGVVVLYAMWLSHLLLFRGEGLANWIGLLVVVQNVFTSLFNSHLFDFFEGWLYVLGVGVAGGMALLQRVSHTNLGAVRVSPGQPDSRGGGST</sequence>
<evidence type="ECO:0000256" key="4">
    <source>
        <dbReference type="ARBA" id="ARBA00023136"/>
    </source>
</evidence>
<evidence type="ECO:0000313" key="8">
    <source>
        <dbReference type="Proteomes" id="UP000243904"/>
    </source>
</evidence>
<feature type="transmembrane region" description="Helical" evidence="5">
    <location>
        <begin position="111"/>
        <end position="132"/>
    </location>
</feature>
<keyword evidence="4 5" id="KW-0472">Membrane</keyword>
<protein>
    <submittedName>
        <fullName evidence="7">O-antigen ligase</fullName>
    </submittedName>
</protein>
<dbReference type="GO" id="GO:0016020">
    <property type="term" value="C:membrane"/>
    <property type="evidence" value="ECO:0007669"/>
    <property type="project" value="UniProtKB-SubCell"/>
</dbReference>
<dbReference type="PANTHER" id="PTHR37422:SF13">
    <property type="entry name" value="LIPOPOLYSACCHARIDE BIOSYNTHESIS PROTEIN PA4999-RELATED"/>
    <property type="match status" value="1"/>
</dbReference>
<keyword evidence="2 5" id="KW-0812">Transmembrane</keyword>
<feature type="transmembrane region" description="Helical" evidence="5">
    <location>
        <begin position="139"/>
        <end position="160"/>
    </location>
</feature>
<feature type="transmembrane region" description="Helical" evidence="5">
    <location>
        <begin position="87"/>
        <end position="105"/>
    </location>
</feature>
<evidence type="ECO:0000259" key="6">
    <source>
        <dbReference type="Pfam" id="PF04932"/>
    </source>
</evidence>
<comment type="subcellular location">
    <subcellularLocation>
        <location evidence="1">Membrane</location>
        <topology evidence="1">Multi-pass membrane protein</topology>
    </subcellularLocation>
</comment>
<organism evidence="7 8">
    <name type="scientific">Bradyrhizobium canariense</name>
    <dbReference type="NCBI Taxonomy" id="255045"/>
    <lineage>
        <taxon>Bacteria</taxon>
        <taxon>Pseudomonadati</taxon>
        <taxon>Pseudomonadota</taxon>
        <taxon>Alphaproteobacteria</taxon>
        <taxon>Hyphomicrobiales</taxon>
        <taxon>Nitrobacteraceae</taxon>
        <taxon>Bradyrhizobium</taxon>
    </lineage>
</organism>
<keyword evidence="3 5" id="KW-1133">Transmembrane helix</keyword>
<evidence type="ECO:0000256" key="3">
    <source>
        <dbReference type="ARBA" id="ARBA00022989"/>
    </source>
</evidence>
<dbReference type="RefSeq" id="WP_146688220.1">
    <property type="nucleotide sequence ID" value="NZ_LT629750.1"/>
</dbReference>
<dbReference type="InterPro" id="IPR051533">
    <property type="entry name" value="WaaL-like"/>
</dbReference>
<feature type="transmembrane region" description="Helical" evidence="5">
    <location>
        <begin position="391"/>
        <end position="412"/>
    </location>
</feature>
<dbReference type="Pfam" id="PF04932">
    <property type="entry name" value="Wzy_C"/>
    <property type="match status" value="1"/>
</dbReference>
<evidence type="ECO:0000256" key="2">
    <source>
        <dbReference type="ARBA" id="ARBA00022692"/>
    </source>
</evidence>
<dbReference type="AlphaFoldDB" id="A0A1H1VWW7"/>
<dbReference type="EMBL" id="LT629750">
    <property type="protein sequence ID" value="SDS89253.1"/>
    <property type="molecule type" value="Genomic_DNA"/>
</dbReference>
<accession>A0A1H1VWW7</accession>
<dbReference type="InterPro" id="IPR007016">
    <property type="entry name" value="O-antigen_ligase-rel_domated"/>
</dbReference>
<gene>
    <name evidence="7" type="ORF">SAMN05444158_3589</name>
</gene>
<keyword evidence="7" id="KW-0436">Ligase</keyword>
<evidence type="ECO:0000313" key="7">
    <source>
        <dbReference type="EMBL" id="SDS89253.1"/>
    </source>
</evidence>
<evidence type="ECO:0000256" key="1">
    <source>
        <dbReference type="ARBA" id="ARBA00004141"/>
    </source>
</evidence>
<name>A0A1H1VWW7_9BRAD</name>
<dbReference type="PANTHER" id="PTHR37422">
    <property type="entry name" value="TEICHURONIC ACID BIOSYNTHESIS PROTEIN TUAE"/>
    <property type="match status" value="1"/>
</dbReference>
<feature type="transmembrane region" description="Helical" evidence="5">
    <location>
        <begin position="363"/>
        <end position="384"/>
    </location>
</feature>
<evidence type="ECO:0000256" key="5">
    <source>
        <dbReference type="SAM" id="Phobius"/>
    </source>
</evidence>
<proteinExistence type="predicted"/>
<feature type="transmembrane region" description="Helical" evidence="5">
    <location>
        <begin position="418"/>
        <end position="434"/>
    </location>
</feature>
<feature type="transmembrane region" description="Helical" evidence="5">
    <location>
        <begin position="261"/>
        <end position="279"/>
    </location>
</feature>
<reference evidence="8" key="1">
    <citation type="submission" date="2016-10" db="EMBL/GenBank/DDBJ databases">
        <authorList>
            <person name="Varghese N."/>
            <person name="Submissions S."/>
        </authorList>
    </citation>
    <scope>NUCLEOTIDE SEQUENCE [LARGE SCALE GENOMIC DNA]</scope>
    <source>
        <strain evidence="8">GAS369</strain>
    </source>
</reference>
<feature type="domain" description="O-antigen ligase-related" evidence="6">
    <location>
        <begin position="224"/>
        <end position="374"/>
    </location>
</feature>
<dbReference type="Proteomes" id="UP000243904">
    <property type="component" value="Chromosome I"/>
</dbReference>
<keyword evidence="8" id="KW-1185">Reference proteome</keyword>